<evidence type="ECO:0000313" key="13">
    <source>
        <dbReference type="EMBL" id="ACY16989.1"/>
    </source>
</evidence>
<dbReference type="Proteomes" id="UP000001880">
    <property type="component" value="Chromosome"/>
</dbReference>
<dbReference type="InterPro" id="IPR002471">
    <property type="entry name" value="Pept_S9_AS"/>
</dbReference>
<feature type="domain" description="Peptidase S9A N-terminal" evidence="12">
    <location>
        <begin position="126"/>
        <end position="385"/>
    </location>
</feature>
<dbReference type="PROSITE" id="PS00708">
    <property type="entry name" value="PRO_ENDOPEP_SER"/>
    <property type="match status" value="1"/>
</dbReference>
<comment type="similarity">
    <text evidence="1">Belongs to the peptidase S9A family.</text>
</comment>
<dbReference type="EMBL" id="CP001804">
    <property type="protein sequence ID" value="ACY16989.1"/>
    <property type="molecule type" value="Genomic_DNA"/>
</dbReference>
<dbReference type="Pfam" id="PF00326">
    <property type="entry name" value="Peptidase_S9"/>
    <property type="match status" value="1"/>
</dbReference>
<feature type="region of interest" description="Disordered" evidence="9">
    <location>
        <begin position="25"/>
        <end position="53"/>
    </location>
</feature>
<protein>
    <recommendedName>
        <fullName evidence="7">Acyl-peptide hydrolase</fullName>
    </recommendedName>
    <alternativeName>
        <fullName evidence="6">Acylaminoacyl-peptidase</fullName>
    </alternativeName>
</protein>
<dbReference type="InterPro" id="IPR002470">
    <property type="entry name" value="Peptidase_S9A"/>
</dbReference>
<feature type="domain" description="Peptidase S9 prolyl oligopeptidase catalytic" evidence="11">
    <location>
        <begin position="450"/>
        <end position="657"/>
    </location>
</feature>
<proteinExistence type="inferred from homology"/>
<dbReference type="PROSITE" id="PS51257">
    <property type="entry name" value="PROKAR_LIPOPROTEIN"/>
    <property type="match status" value="1"/>
</dbReference>
<evidence type="ECO:0000313" key="14">
    <source>
        <dbReference type="Proteomes" id="UP000001880"/>
    </source>
</evidence>
<feature type="chain" id="PRO_5003010454" description="Acyl-peptide hydrolase" evidence="10">
    <location>
        <begin position="21"/>
        <end position="657"/>
    </location>
</feature>
<dbReference type="HOGENOM" id="CLU_008615_3_2_7"/>
<dbReference type="PANTHER" id="PTHR42776">
    <property type="entry name" value="SERINE PEPTIDASE S9 FAMILY MEMBER"/>
    <property type="match status" value="1"/>
</dbReference>
<dbReference type="InterPro" id="IPR011042">
    <property type="entry name" value="6-blade_b-propeller_TolB-like"/>
</dbReference>
<dbReference type="STRING" id="502025.Hoch_4496"/>
<evidence type="ECO:0000256" key="5">
    <source>
        <dbReference type="ARBA" id="ARBA00022990"/>
    </source>
</evidence>
<gene>
    <name evidence="13" type="ordered locus">Hoch_4496</name>
</gene>
<dbReference type="OrthoDB" id="4269629at2"/>
<dbReference type="PRINTS" id="PR00862">
    <property type="entry name" value="PROLIGOPTASE"/>
</dbReference>
<dbReference type="KEGG" id="hoh:Hoch_4496"/>
<reference evidence="13 14" key="1">
    <citation type="journal article" date="2010" name="Stand. Genomic Sci.">
        <title>Complete genome sequence of Haliangium ochraceum type strain (SMP-2).</title>
        <authorList>
            <consortium name="US DOE Joint Genome Institute (JGI-PGF)"/>
            <person name="Ivanova N."/>
            <person name="Daum C."/>
            <person name="Lang E."/>
            <person name="Abt B."/>
            <person name="Kopitz M."/>
            <person name="Saunders E."/>
            <person name="Lapidus A."/>
            <person name="Lucas S."/>
            <person name="Glavina Del Rio T."/>
            <person name="Nolan M."/>
            <person name="Tice H."/>
            <person name="Copeland A."/>
            <person name="Cheng J.F."/>
            <person name="Chen F."/>
            <person name="Bruce D."/>
            <person name="Goodwin L."/>
            <person name="Pitluck S."/>
            <person name="Mavromatis K."/>
            <person name="Pati A."/>
            <person name="Mikhailova N."/>
            <person name="Chen A."/>
            <person name="Palaniappan K."/>
            <person name="Land M."/>
            <person name="Hauser L."/>
            <person name="Chang Y.J."/>
            <person name="Jeffries C.D."/>
            <person name="Detter J.C."/>
            <person name="Brettin T."/>
            <person name="Rohde M."/>
            <person name="Goker M."/>
            <person name="Bristow J."/>
            <person name="Markowitz V."/>
            <person name="Eisen J.A."/>
            <person name="Hugenholtz P."/>
            <person name="Kyrpides N.C."/>
            <person name="Klenk H.P."/>
        </authorList>
    </citation>
    <scope>NUCLEOTIDE SEQUENCE [LARGE SCALE GENOMIC DNA]</scope>
    <source>
        <strain evidence="14">DSM 14365 / CIP 107738 / JCM 11303 / AJ 13395 / SMP-2</strain>
    </source>
</reference>
<evidence type="ECO:0000259" key="12">
    <source>
        <dbReference type="Pfam" id="PF02897"/>
    </source>
</evidence>
<dbReference type="SUPFAM" id="SSF82171">
    <property type="entry name" value="DPP6 N-terminal domain-like"/>
    <property type="match status" value="1"/>
</dbReference>
<dbReference type="eggNOG" id="COG1506">
    <property type="taxonomic scope" value="Bacteria"/>
</dbReference>
<dbReference type="InterPro" id="IPR023302">
    <property type="entry name" value="Pept_S9A_N"/>
</dbReference>
<dbReference type="AlphaFoldDB" id="D0LNT4"/>
<evidence type="ECO:0000256" key="8">
    <source>
        <dbReference type="ARBA" id="ARBA00045885"/>
    </source>
</evidence>
<evidence type="ECO:0000256" key="2">
    <source>
        <dbReference type="ARBA" id="ARBA00022670"/>
    </source>
</evidence>
<keyword evidence="3" id="KW-0378">Hydrolase</keyword>
<accession>D0LNT4</accession>
<keyword evidence="2" id="KW-0645">Protease</keyword>
<dbReference type="GO" id="GO:0004252">
    <property type="term" value="F:serine-type endopeptidase activity"/>
    <property type="evidence" value="ECO:0007669"/>
    <property type="project" value="InterPro"/>
</dbReference>
<dbReference type="InterPro" id="IPR001375">
    <property type="entry name" value="Peptidase_S9_cat"/>
</dbReference>
<dbReference type="eggNOG" id="COG0823">
    <property type="taxonomic scope" value="Bacteria"/>
</dbReference>
<keyword evidence="10" id="KW-0732">Signal</keyword>
<name>D0LNT4_HALO1</name>
<dbReference type="InterPro" id="IPR029058">
    <property type="entry name" value="AB_hydrolase_fold"/>
</dbReference>
<dbReference type="GO" id="GO:0006508">
    <property type="term" value="P:proteolysis"/>
    <property type="evidence" value="ECO:0007669"/>
    <property type="project" value="UniProtKB-KW"/>
</dbReference>
<comment type="function">
    <text evidence="8">This enzyme catalyzes the hydrolysis of the N-terminal peptide bond of an N-acetylated peptide to generate an N-acetylated amino acid and a peptide with a free N-terminus. It preferentially cleaves off Ac-Ala, Ac-Met and Ac-Ser. Also, involved in the degradation of oxidized and glycated proteins.</text>
</comment>
<keyword evidence="14" id="KW-1185">Reference proteome</keyword>
<dbReference type="Gene3D" id="2.120.10.30">
    <property type="entry name" value="TolB, C-terminal domain"/>
    <property type="match status" value="2"/>
</dbReference>
<sequence>MVYRSHLVLGACALLWTACGGGSPSAGPAASAPSTPAEPAQQPSASAGPQAEPSAAAVTYDARVFHDTVSLFGGSFSHDETRVLVTSNESGVFNVYAQPVAGGEAVAQTDSQTESHFARSYFPGDDRFLFSADQGGNELDHLYVKELDGSVKDLTPGEGLKAAFFDWSGDKSHFFVLTNERDPQAMDVYRYRTSDYQRSLVFKNTGGFSPEVISPDGRYLALDKSVSNSDVDLYLYDAKAPRKAPRRITNESEAAENVAQSFSRDGKRLYYTTDRHGEFRQAWYYDLAKNSHAVELRADWDVSYLGFSDGGRYRVIATNEDARTRLQIYDTSARAPLTMPELPAGDITGVSFSSSETKMAFYLSSDTTPRNLYVFDIAAQEVRALSDTLNERLDVAHLVGGEVVRYPSFDELEIPAILYRPQGAKADTPAPALVWVHGGPGGQSRVGYSPTLQHLVNHGYAVLAVNNRGSSGYGKTFYHLDDRKHGDVDLKDCVWARRYLSALDWIDGERVGIIGGSYGGYMVLAALAFEPEAFELGIDIFGVSNWVRTLESIPPWWGAVRDSLYAELGDPAEDAGRLRRISPLFSPEAIVKPLLVVQGANDPRVLKVESDEIVEAVEKNGVPVEYVVFDDEGHGFEKKENRIRASESYLAFLRAHL</sequence>
<evidence type="ECO:0000256" key="9">
    <source>
        <dbReference type="SAM" id="MobiDB-lite"/>
    </source>
</evidence>
<evidence type="ECO:0000256" key="6">
    <source>
        <dbReference type="ARBA" id="ARBA00032284"/>
    </source>
</evidence>
<dbReference type="Gene3D" id="3.40.50.1820">
    <property type="entry name" value="alpha/beta hydrolase"/>
    <property type="match status" value="1"/>
</dbReference>
<evidence type="ECO:0000256" key="4">
    <source>
        <dbReference type="ARBA" id="ARBA00022825"/>
    </source>
</evidence>
<evidence type="ECO:0000256" key="1">
    <source>
        <dbReference type="ARBA" id="ARBA00005228"/>
    </source>
</evidence>
<evidence type="ECO:0000256" key="3">
    <source>
        <dbReference type="ARBA" id="ARBA00022801"/>
    </source>
</evidence>
<keyword evidence="5" id="KW-0007">Acetylation</keyword>
<dbReference type="PANTHER" id="PTHR42776:SF27">
    <property type="entry name" value="DIPEPTIDYL PEPTIDASE FAMILY MEMBER 6"/>
    <property type="match status" value="1"/>
</dbReference>
<dbReference type="Pfam" id="PF02897">
    <property type="entry name" value="Peptidase_S9_N"/>
    <property type="match status" value="1"/>
</dbReference>
<feature type="signal peptide" evidence="10">
    <location>
        <begin position="1"/>
        <end position="20"/>
    </location>
</feature>
<dbReference type="SUPFAM" id="SSF53474">
    <property type="entry name" value="alpha/beta-Hydrolases"/>
    <property type="match status" value="1"/>
</dbReference>
<evidence type="ECO:0000256" key="7">
    <source>
        <dbReference type="ARBA" id="ARBA00032596"/>
    </source>
</evidence>
<organism evidence="13 14">
    <name type="scientific">Haliangium ochraceum (strain DSM 14365 / JCM 11303 / SMP-2)</name>
    <dbReference type="NCBI Taxonomy" id="502025"/>
    <lineage>
        <taxon>Bacteria</taxon>
        <taxon>Pseudomonadati</taxon>
        <taxon>Myxococcota</taxon>
        <taxon>Polyangia</taxon>
        <taxon>Haliangiales</taxon>
        <taxon>Kofleriaceae</taxon>
        <taxon>Haliangium</taxon>
    </lineage>
</organism>
<dbReference type="RefSeq" id="WP_012829587.1">
    <property type="nucleotide sequence ID" value="NC_013440.1"/>
</dbReference>
<evidence type="ECO:0000256" key="10">
    <source>
        <dbReference type="SAM" id="SignalP"/>
    </source>
</evidence>
<keyword evidence="4" id="KW-0720">Serine protease</keyword>
<evidence type="ECO:0000259" key="11">
    <source>
        <dbReference type="Pfam" id="PF00326"/>
    </source>
</evidence>